<gene>
    <name evidence="3" type="ORF">SAMN04488543_3265</name>
</gene>
<dbReference type="RefSeq" id="WP_157720536.1">
    <property type="nucleotide sequence ID" value="NZ_LT629749.1"/>
</dbReference>
<protein>
    <recommendedName>
        <fullName evidence="5">Dolichyl-phosphate-mannose-protein mannosyltransferase</fullName>
    </recommendedName>
</protein>
<accession>A0A1H1YDH5</accession>
<evidence type="ECO:0000313" key="4">
    <source>
        <dbReference type="Proteomes" id="UP000199092"/>
    </source>
</evidence>
<keyword evidence="4" id="KW-1185">Reference proteome</keyword>
<evidence type="ECO:0000313" key="3">
    <source>
        <dbReference type="EMBL" id="SDT19329.1"/>
    </source>
</evidence>
<feature type="transmembrane region" description="Helical" evidence="2">
    <location>
        <begin position="307"/>
        <end position="340"/>
    </location>
</feature>
<dbReference type="STRING" id="546871.SAMN04488543_3265"/>
<proteinExistence type="predicted"/>
<feature type="transmembrane region" description="Helical" evidence="2">
    <location>
        <begin position="93"/>
        <end position="113"/>
    </location>
</feature>
<keyword evidence="2" id="KW-0812">Transmembrane</keyword>
<dbReference type="OrthoDB" id="139907at2"/>
<evidence type="ECO:0000256" key="1">
    <source>
        <dbReference type="SAM" id="MobiDB-lite"/>
    </source>
</evidence>
<dbReference type="EMBL" id="LT629749">
    <property type="protein sequence ID" value="SDT19329.1"/>
    <property type="molecule type" value="Genomic_DNA"/>
</dbReference>
<feature type="region of interest" description="Disordered" evidence="1">
    <location>
        <begin position="1"/>
        <end position="23"/>
    </location>
</feature>
<evidence type="ECO:0008006" key="5">
    <source>
        <dbReference type="Google" id="ProtNLM"/>
    </source>
</evidence>
<reference evidence="3 4" key="1">
    <citation type="submission" date="2016-10" db="EMBL/GenBank/DDBJ databases">
        <authorList>
            <person name="de Groot N.N."/>
        </authorList>
    </citation>
    <scope>NUCLEOTIDE SEQUENCE [LARGE SCALE GENOMIC DNA]</scope>
    <source>
        <strain evidence="3 4">DSM 21741</strain>
    </source>
</reference>
<feature type="transmembrane region" description="Helical" evidence="2">
    <location>
        <begin position="435"/>
        <end position="454"/>
    </location>
</feature>
<feature type="transmembrane region" description="Helical" evidence="2">
    <location>
        <begin position="382"/>
        <end position="399"/>
    </location>
</feature>
<dbReference type="Proteomes" id="UP000199092">
    <property type="component" value="Chromosome I"/>
</dbReference>
<sequence>MTAATRPTEAQPPVRATSTPPGGRPGWTADVVLGVLLVVAAGLWLVALRQTRTGNLDQWGLLAAFPVAWFVALVLALGSVVTGLLSRRPLRDGWMAAHLALVVLILYGTAALIEDAPRLPWVYKHIAVTRYLEANGSVNPAIDIYQRWPGFFALTAQLGEMMGLQDPVDWAGLAEPGFALVDALLVLTLTRALSRDRRWCWTATTLFCTTNWVAQNYFAPQALGYTLYLFIGLMVITTMSRPPGRLGLWLERTVGRVLRARPAVDGAPDDRLGVALGSPALVHRAWVVVAVLGAFTAVVASHQLTPYLILLALGPLFVLGYLRPVLLVVGMGVITLAYLVPNLDYVQSHFGLFSGFDPVANAVYSAVDRSTLLPGAVWQARGTQLISAVVYLTALVGLVRRVRWGGVRSALVVAWLMVAPVLVLAGQSYGGEGRLRVYLFSLPWCAMAAAWAFWPTERAPRLPTRVVLPTLVGVLTALFVLSYFQPEADYRVPRSDVVAAQWIDGQVRRGDVVLTTSPAFPLLVGPRYDNLSLDGSLGDYKRYFPQPLEEQDLRRIAADLSDPGEPYRLFVVFSDNQYRYDTEHGTYAPGELAALEARIGAEAQDRQVYDSGAVRIYELR</sequence>
<evidence type="ECO:0000256" key="2">
    <source>
        <dbReference type="SAM" id="Phobius"/>
    </source>
</evidence>
<feature type="transmembrane region" description="Helical" evidence="2">
    <location>
        <begin position="59"/>
        <end position="81"/>
    </location>
</feature>
<keyword evidence="2" id="KW-1133">Transmembrane helix</keyword>
<feature type="transmembrane region" description="Helical" evidence="2">
    <location>
        <begin position="281"/>
        <end position="300"/>
    </location>
</feature>
<feature type="transmembrane region" description="Helical" evidence="2">
    <location>
        <begin position="222"/>
        <end position="240"/>
    </location>
</feature>
<dbReference type="AlphaFoldDB" id="A0A1H1YDH5"/>
<organism evidence="3 4">
    <name type="scientific">Friedmanniella luteola</name>
    <dbReference type="NCBI Taxonomy" id="546871"/>
    <lineage>
        <taxon>Bacteria</taxon>
        <taxon>Bacillati</taxon>
        <taxon>Actinomycetota</taxon>
        <taxon>Actinomycetes</taxon>
        <taxon>Propionibacteriales</taxon>
        <taxon>Nocardioidaceae</taxon>
        <taxon>Friedmanniella</taxon>
    </lineage>
</organism>
<feature type="transmembrane region" description="Helical" evidence="2">
    <location>
        <begin position="466"/>
        <end position="484"/>
    </location>
</feature>
<keyword evidence="2" id="KW-0472">Membrane</keyword>
<feature type="transmembrane region" description="Helical" evidence="2">
    <location>
        <begin position="411"/>
        <end position="429"/>
    </location>
</feature>
<name>A0A1H1YDH5_9ACTN</name>
<feature type="transmembrane region" description="Helical" evidence="2">
    <location>
        <begin position="27"/>
        <end position="47"/>
    </location>
</feature>